<dbReference type="PANTHER" id="PTHR20772:SF2">
    <property type="entry name" value="PROTEIN FMP42"/>
    <property type="match status" value="1"/>
</dbReference>
<keyword evidence="4 7" id="KW-0812">Transmembrane</keyword>
<dbReference type="GO" id="GO:0016020">
    <property type="term" value="C:membrane"/>
    <property type="evidence" value="ECO:0007669"/>
    <property type="project" value="UniProtKB-SubCell"/>
</dbReference>
<sequence>MKLSSNRTTIDEWRKWIGVIWLVIEVNLTTGNIFGFPALFKVLPQYGVYSSYCQSSNTTNSIEHGCNQQTHQYQSALTLGIIFFNLPSVFVGILIDIYGARFTKLIGIIFHVIGWLALALVKSDNNKLSLSQLSYIWMSYGIVMFFSAFLFLDWKFPILNLGYTFDSKLKQTITTPVDEVHSKTKWYEQIYRRIGLWEHLTNPLYIVVVLYLGFLLMPNILLSVTWYPWVYYINHNDIKISDNYTFLFNMAALSQIALCPMVGFLLSFRANRSLKQKLLNAAIAQTCSWILNIIFCIICMFVNSSFIIPALIFNYIARSAIVAGSQAVITTLHGSSFWD</sequence>
<keyword evidence="5 7" id="KW-1133">Transmembrane helix</keyword>
<dbReference type="EMBL" id="CAJNOT010000878">
    <property type="protein sequence ID" value="CAF1100746.1"/>
    <property type="molecule type" value="Genomic_DNA"/>
</dbReference>
<comment type="subcellular location">
    <subcellularLocation>
        <location evidence="1">Membrane</location>
        <topology evidence="1">Multi-pass membrane protein</topology>
    </subcellularLocation>
</comment>
<keyword evidence="6 7" id="KW-0472">Membrane</keyword>
<evidence type="ECO:0000256" key="6">
    <source>
        <dbReference type="ARBA" id="ARBA00023136"/>
    </source>
</evidence>
<feature type="transmembrane region" description="Helical" evidence="7">
    <location>
        <begin position="102"/>
        <end position="121"/>
    </location>
</feature>
<feature type="transmembrane region" description="Helical" evidence="7">
    <location>
        <begin position="76"/>
        <end position="95"/>
    </location>
</feature>
<name>A0A814P6Z4_9BILA</name>
<evidence type="ECO:0000256" key="2">
    <source>
        <dbReference type="ARBA" id="ARBA00006595"/>
    </source>
</evidence>
<protein>
    <submittedName>
        <fullName evidence="8">Uncharacterized protein</fullName>
    </submittedName>
</protein>
<evidence type="ECO:0000313" key="9">
    <source>
        <dbReference type="EMBL" id="CAF4162281.1"/>
    </source>
</evidence>
<evidence type="ECO:0000256" key="1">
    <source>
        <dbReference type="ARBA" id="ARBA00004141"/>
    </source>
</evidence>
<keyword evidence="3" id="KW-0813">Transport</keyword>
<dbReference type="EMBL" id="CAJOBD010011084">
    <property type="protein sequence ID" value="CAF4162281.1"/>
    <property type="molecule type" value="Genomic_DNA"/>
</dbReference>
<evidence type="ECO:0000256" key="7">
    <source>
        <dbReference type="SAM" id="Phobius"/>
    </source>
</evidence>
<feature type="transmembrane region" description="Helical" evidence="7">
    <location>
        <begin position="20"/>
        <end position="40"/>
    </location>
</feature>
<dbReference type="Proteomes" id="UP000663836">
    <property type="component" value="Unassembled WGS sequence"/>
</dbReference>
<evidence type="ECO:0000256" key="3">
    <source>
        <dbReference type="ARBA" id="ARBA00022448"/>
    </source>
</evidence>
<feature type="transmembrane region" description="Helical" evidence="7">
    <location>
        <begin position="246"/>
        <end position="268"/>
    </location>
</feature>
<feature type="transmembrane region" description="Helical" evidence="7">
    <location>
        <begin position="203"/>
        <end position="226"/>
    </location>
</feature>
<comment type="similarity">
    <text evidence="2">Belongs to the SLC43A transporter (TC 2.A.1.44) family.</text>
</comment>
<accession>A0A814P6Z4</accession>
<proteinExistence type="inferred from homology"/>
<comment type="caution">
    <text evidence="8">The sequence shown here is derived from an EMBL/GenBank/DDBJ whole genome shotgun (WGS) entry which is preliminary data.</text>
</comment>
<dbReference type="PANTHER" id="PTHR20772">
    <property type="entry name" value="PROTEIN FMP42"/>
    <property type="match status" value="1"/>
</dbReference>
<evidence type="ECO:0000313" key="8">
    <source>
        <dbReference type="EMBL" id="CAF1100746.1"/>
    </source>
</evidence>
<gene>
    <name evidence="9" type="ORF">JBS370_LOCUS34570</name>
    <name evidence="8" type="ORF">ZHD862_LOCUS17584</name>
</gene>
<dbReference type="InterPro" id="IPR052599">
    <property type="entry name" value="SLC43A_AATransporter"/>
</dbReference>
<dbReference type="AlphaFoldDB" id="A0A814P6Z4"/>
<evidence type="ECO:0000256" key="4">
    <source>
        <dbReference type="ARBA" id="ARBA00022692"/>
    </source>
</evidence>
<reference evidence="8" key="1">
    <citation type="submission" date="2021-02" db="EMBL/GenBank/DDBJ databases">
        <authorList>
            <person name="Nowell W R."/>
        </authorList>
    </citation>
    <scope>NUCLEOTIDE SEQUENCE</scope>
</reference>
<feature type="transmembrane region" description="Helical" evidence="7">
    <location>
        <begin position="289"/>
        <end position="316"/>
    </location>
</feature>
<evidence type="ECO:0000313" key="10">
    <source>
        <dbReference type="Proteomes" id="UP000663864"/>
    </source>
</evidence>
<organism evidence="8 10">
    <name type="scientific">Rotaria sordida</name>
    <dbReference type="NCBI Taxonomy" id="392033"/>
    <lineage>
        <taxon>Eukaryota</taxon>
        <taxon>Metazoa</taxon>
        <taxon>Spiralia</taxon>
        <taxon>Gnathifera</taxon>
        <taxon>Rotifera</taxon>
        <taxon>Eurotatoria</taxon>
        <taxon>Bdelloidea</taxon>
        <taxon>Philodinida</taxon>
        <taxon>Philodinidae</taxon>
        <taxon>Rotaria</taxon>
    </lineage>
</organism>
<evidence type="ECO:0000256" key="5">
    <source>
        <dbReference type="ARBA" id="ARBA00022989"/>
    </source>
</evidence>
<feature type="transmembrane region" description="Helical" evidence="7">
    <location>
        <begin position="133"/>
        <end position="152"/>
    </location>
</feature>
<dbReference type="Proteomes" id="UP000663864">
    <property type="component" value="Unassembled WGS sequence"/>
</dbReference>